<evidence type="ECO:0008006" key="3">
    <source>
        <dbReference type="Google" id="ProtNLM"/>
    </source>
</evidence>
<gene>
    <name evidence="1" type="ORF">LSAT_V11C500264140</name>
</gene>
<proteinExistence type="predicted"/>
<dbReference type="AlphaFoldDB" id="A0A9R1VNN9"/>
<organism evidence="1 2">
    <name type="scientific">Lactuca sativa</name>
    <name type="common">Garden lettuce</name>
    <dbReference type="NCBI Taxonomy" id="4236"/>
    <lineage>
        <taxon>Eukaryota</taxon>
        <taxon>Viridiplantae</taxon>
        <taxon>Streptophyta</taxon>
        <taxon>Embryophyta</taxon>
        <taxon>Tracheophyta</taxon>
        <taxon>Spermatophyta</taxon>
        <taxon>Magnoliopsida</taxon>
        <taxon>eudicotyledons</taxon>
        <taxon>Gunneridae</taxon>
        <taxon>Pentapetalae</taxon>
        <taxon>asterids</taxon>
        <taxon>campanulids</taxon>
        <taxon>Asterales</taxon>
        <taxon>Asteraceae</taxon>
        <taxon>Cichorioideae</taxon>
        <taxon>Cichorieae</taxon>
        <taxon>Lactucinae</taxon>
        <taxon>Lactuca</taxon>
    </lineage>
</organism>
<keyword evidence="2" id="KW-1185">Reference proteome</keyword>
<evidence type="ECO:0000313" key="2">
    <source>
        <dbReference type="Proteomes" id="UP000235145"/>
    </source>
</evidence>
<dbReference type="PANTHER" id="PTHR31973">
    <property type="entry name" value="POLYPROTEIN, PUTATIVE-RELATED"/>
    <property type="match status" value="1"/>
</dbReference>
<comment type="caution">
    <text evidence="1">The sequence shown here is derived from an EMBL/GenBank/DDBJ whole genome shotgun (WGS) entry which is preliminary data.</text>
</comment>
<name>A0A9R1VNN9_LACSA</name>
<evidence type="ECO:0000313" key="1">
    <source>
        <dbReference type="EMBL" id="KAJ0207893.1"/>
    </source>
</evidence>
<accession>A0A9R1VNN9</accession>
<dbReference type="EMBL" id="NBSK02000005">
    <property type="protein sequence ID" value="KAJ0207893.1"/>
    <property type="molecule type" value="Genomic_DNA"/>
</dbReference>
<dbReference type="Proteomes" id="UP000235145">
    <property type="component" value="Unassembled WGS sequence"/>
</dbReference>
<reference evidence="1 2" key="1">
    <citation type="journal article" date="2017" name="Nat. Commun.">
        <title>Genome assembly with in vitro proximity ligation data and whole-genome triplication in lettuce.</title>
        <authorList>
            <person name="Reyes-Chin-Wo S."/>
            <person name="Wang Z."/>
            <person name="Yang X."/>
            <person name="Kozik A."/>
            <person name="Arikit S."/>
            <person name="Song C."/>
            <person name="Xia L."/>
            <person name="Froenicke L."/>
            <person name="Lavelle D.O."/>
            <person name="Truco M.J."/>
            <person name="Xia R."/>
            <person name="Zhu S."/>
            <person name="Xu C."/>
            <person name="Xu H."/>
            <person name="Xu X."/>
            <person name="Cox K."/>
            <person name="Korf I."/>
            <person name="Meyers B.C."/>
            <person name="Michelmore R.W."/>
        </authorList>
    </citation>
    <scope>NUCLEOTIDE SEQUENCE [LARGE SCALE GENOMIC DNA]</scope>
    <source>
        <strain evidence="2">cv. Salinas</strain>
        <tissue evidence="1">Seedlings</tissue>
    </source>
</reference>
<protein>
    <recommendedName>
        <fullName evidence="3">MULE transposase domain-containing protein</fullName>
    </recommendedName>
</protein>
<sequence>MDLGLLQAIGTLYPCAEHRFCLRHIHKNMNKMWNGMVFQDMLWNCASTTMQEFNHAMEELRKLNNDSYELVKGIPPQHWSRAQFIGLFYFYLKLRIGSVQKVIDKVVGPLTPTTASVLVKKNKSDAAQCVGKFCGNGKLLGEWSTDGPMFCRHGSSHMFL</sequence>
<dbReference type="PANTHER" id="PTHR31973:SF190">
    <property type="entry name" value="MULE TRANSPOSASE DOMAIN-CONTAINING PROTEIN"/>
    <property type="match status" value="1"/>
</dbReference>